<evidence type="ECO:0000313" key="6">
    <source>
        <dbReference type="EMBL" id="QEA39310.1"/>
    </source>
</evidence>
<dbReference type="SUPFAM" id="SSF52151">
    <property type="entry name" value="FabD/lysophospholipase-like"/>
    <property type="match status" value="1"/>
</dbReference>
<dbReference type="GO" id="GO:0016787">
    <property type="term" value="F:hydrolase activity"/>
    <property type="evidence" value="ECO:0007669"/>
    <property type="project" value="UniProtKB-UniRule"/>
</dbReference>
<dbReference type="KEGG" id="paur:FGL86_09640"/>
<dbReference type="InterPro" id="IPR016035">
    <property type="entry name" value="Acyl_Trfase/lysoPLipase"/>
</dbReference>
<feature type="domain" description="PNPLA" evidence="5">
    <location>
        <begin position="18"/>
        <end position="213"/>
    </location>
</feature>
<organism evidence="6 7">
    <name type="scientific">Pistricoccus aurantiacus</name>
    <dbReference type="NCBI Taxonomy" id="1883414"/>
    <lineage>
        <taxon>Bacteria</taxon>
        <taxon>Pseudomonadati</taxon>
        <taxon>Pseudomonadota</taxon>
        <taxon>Gammaproteobacteria</taxon>
        <taxon>Oceanospirillales</taxon>
        <taxon>Halomonadaceae</taxon>
        <taxon>Pistricoccus</taxon>
    </lineage>
</organism>
<dbReference type="PANTHER" id="PTHR14226:SF78">
    <property type="entry name" value="SLR0060 PROTEIN"/>
    <property type="match status" value="1"/>
</dbReference>
<dbReference type="PROSITE" id="PS51635">
    <property type="entry name" value="PNPLA"/>
    <property type="match status" value="1"/>
</dbReference>
<sequence length="349" mass="38890">MWQKLKIGERRAAPRISLALQGGGAHGAYTWGVLDRLLEDGLQIDGISGTSAGAMNAVALAQGWMDGGAEGARESLSAFWQAVANRVPFQMDVLHSLDPNGNGAMPASMNMMLALTRLLSPYQLNPLELNPLRDIMREQFDFGRLQSACPFKLFIAATNVRTGKIRLFHNAELGENALLASACLPTLQQAVEIDGEAYWDGGYVANPAVYPLIYECKTPDILLILLDPLIRESVPRSSREIAARSMELNFSTSFLREMRTITQARSYIKGSASRWLPYGRLERKLMRLRFHLIDADELSSINGISKLNATAGFLTQLRDLGRERTEQWLSHHRRDIGRRASMNGERLFT</sequence>
<protein>
    <submittedName>
        <fullName evidence="6">Patatin-like phospholipase family protein</fullName>
    </submittedName>
</protein>
<proteinExistence type="predicted"/>
<feature type="short sequence motif" description="GXSXG" evidence="4">
    <location>
        <begin position="49"/>
        <end position="53"/>
    </location>
</feature>
<dbReference type="AlphaFoldDB" id="A0A5B8SWZ9"/>
<dbReference type="OrthoDB" id="9807112at2"/>
<evidence type="ECO:0000313" key="7">
    <source>
        <dbReference type="Proteomes" id="UP000321272"/>
    </source>
</evidence>
<dbReference type="Gene3D" id="3.40.1090.10">
    <property type="entry name" value="Cytosolic phospholipase A2 catalytic domain"/>
    <property type="match status" value="2"/>
</dbReference>
<reference evidence="6 7" key="1">
    <citation type="submission" date="2019-06" db="EMBL/GenBank/DDBJ databases">
        <title>Genome analyses of bacteria isolated from kimchi.</title>
        <authorList>
            <person name="Lee S."/>
            <person name="Ahn S."/>
            <person name="Roh S."/>
        </authorList>
    </citation>
    <scope>NUCLEOTIDE SEQUENCE [LARGE SCALE GENOMIC DNA]</scope>
    <source>
        <strain evidence="6 7">CBA4606</strain>
    </source>
</reference>
<evidence type="ECO:0000256" key="2">
    <source>
        <dbReference type="ARBA" id="ARBA00022963"/>
    </source>
</evidence>
<dbReference type="RefSeq" id="WP_147184362.1">
    <property type="nucleotide sequence ID" value="NZ_CP042382.1"/>
</dbReference>
<gene>
    <name evidence="6" type="ORF">FGL86_09640</name>
</gene>
<name>A0A5B8SWZ9_9GAMM</name>
<dbReference type="PANTHER" id="PTHR14226">
    <property type="entry name" value="NEUROPATHY TARGET ESTERASE/SWISS CHEESE D.MELANOGASTER"/>
    <property type="match status" value="1"/>
</dbReference>
<dbReference type="Pfam" id="PF01734">
    <property type="entry name" value="Patatin"/>
    <property type="match status" value="1"/>
</dbReference>
<dbReference type="GO" id="GO:0016042">
    <property type="term" value="P:lipid catabolic process"/>
    <property type="evidence" value="ECO:0007669"/>
    <property type="project" value="UniProtKB-UniRule"/>
</dbReference>
<feature type="active site" description="Proton acceptor" evidence="4">
    <location>
        <position position="200"/>
    </location>
</feature>
<feature type="active site" description="Nucleophile" evidence="4">
    <location>
        <position position="51"/>
    </location>
</feature>
<dbReference type="Proteomes" id="UP000321272">
    <property type="component" value="Chromosome"/>
</dbReference>
<evidence type="ECO:0000259" key="5">
    <source>
        <dbReference type="PROSITE" id="PS51635"/>
    </source>
</evidence>
<keyword evidence="3 4" id="KW-0443">Lipid metabolism</keyword>
<dbReference type="EMBL" id="CP042382">
    <property type="protein sequence ID" value="QEA39310.1"/>
    <property type="molecule type" value="Genomic_DNA"/>
</dbReference>
<keyword evidence="7" id="KW-1185">Reference proteome</keyword>
<accession>A0A5B8SWZ9</accession>
<evidence type="ECO:0000256" key="4">
    <source>
        <dbReference type="PROSITE-ProRule" id="PRU01161"/>
    </source>
</evidence>
<dbReference type="InterPro" id="IPR050301">
    <property type="entry name" value="NTE"/>
</dbReference>
<feature type="short sequence motif" description="GXGXXG" evidence="4">
    <location>
        <begin position="22"/>
        <end position="27"/>
    </location>
</feature>
<dbReference type="InterPro" id="IPR002641">
    <property type="entry name" value="PNPLA_dom"/>
</dbReference>
<feature type="short sequence motif" description="DGA/G" evidence="4">
    <location>
        <begin position="200"/>
        <end position="202"/>
    </location>
</feature>
<keyword evidence="1 4" id="KW-0378">Hydrolase</keyword>
<evidence type="ECO:0000256" key="3">
    <source>
        <dbReference type="ARBA" id="ARBA00023098"/>
    </source>
</evidence>
<keyword evidence="2 4" id="KW-0442">Lipid degradation</keyword>
<evidence type="ECO:0000256" key="1">
    <source>
        <dbReference type="ARBA" id="ARBA00022801"/>
    </source>
</evidence>